<dbReference type="PROSITE" id="PS00217">
    <property type="entry name" value="SUGAR_TRANSPORT_2"/>
    <property type="match status" value="1"/>
</dbReference>
<organism evidence="7 8">
    <name type="scientific">Operophtera brumata</name>
    <name type="common">Winter moth</name>
    <name type="synonym">Phalaena brumata</name>
    <dbReference type="NCBI Taxonomy" id="104452"/>
    <lineage>
        <taxon>Eukaryota</taxon>
        <taxon>Metazoa</taxon>
        <taxon>Ecdysozoa</taxon>
        <taxon>Arthropoda</taxon>
        <taxon>Hexapoda</taxon>
        <taxon>Insecta</taxon>
        <taxon>Pterygota</taxon>
        <taxon>Neoptera</taxon>
        <taxon>Endopterygota</taxon>
        <taxon>Lepidoptera</taxon>
        <taxon>Glossata</taxon>
        <taxon>Ditrysia</taxon>
        <taxon>Geometroidea</taxon>
        <taxon>Geometridae</taxon>
        <taxon>Larentiinae</taxon>
        <taxon>Operophtera</taxon>
    </lineage>
</organism>
<dbReference type="EMBL" id="JTDY01007184">
    <property type="protein sequence ID" value="KOB65398.1"/>
    <property type="molecule type" value="Genomic_DNA"/>
</dbReference>
<feature type="domain" description="Major facilitator superfamily (MFS) profile" evidence="6">
    <location>
        <begin position="1"/>
        <end position="416"/>
    </location>
</feature>
<dbReference type="InterPro" id="IPR005828">
    <property type="entry name" value="MFS_sugar_transport-like"/>
</dbReference>
<evidence type="ECO:0000259" key="6">
    <source>
        <dbReference type="PROSITE" id="PS50850"/>
    </source>
</evidence>
<dbReference type="InterPro" id="IPR036259">
    <property type="entry name" value="MFS_trans_sf"/>
</dbReference>
<name>A0A0L7KQ05_OPEBR</name>
<keyword evidence="8" id="KW-1185">Reference proteome</keyword>
<feature type="transmembrane region" description="Helical" evidence="5">
    <location>
        <begin position="59"/>
        <end position="76"/>
    </location>
</feature>
<dbReference type="PANTHER" id="PTHR48021">
    <property type="match status" value="1"/>
</dbReference>
<feature type="transmembrane region" description="Helical" evidence="5">
    <location>
        <begin position="260"/>
        <end position="278"/>
    </location>
</feature>
<evidence type="ECO:0000313" key="8">
    <source>
        <dbReference type="Proteomes" id="UP000037510"/>
    </source>
</evidence>
<comment type="subcellular location">
    <subcellularLocation>
        <location evidence="1">Membrane</location>
        <topology evidence="1">Multi-pass membrane protein</topology>
    </subcellularLocation>
</comment>
<keyword evidence="7" id="KW-0762">Sugar transport</keyword>
<dbReference type="InterPro" id="IPR005829">
    <property type="entry name" value="Sugar_transporter_CS"/>
</dbReference>
<evidence type="ECO:0000256" key="1">
    <source>
        <dbReference type="ARBA" id="ARBA00004141"/>
    </source>
</evidence>
<dbReference type="PROSITE" id="PS50850">
    <property type="entry name" value="MFS"/>
    <property type="match status" value="1"/>
</dbReference>
<dbReference type="Pfam" id="PF00083">
    <property type="entry name" value="Sugar_tr"/>
    <property type="match status" value="2"/>
</dbReference>
<keyword evidence="4 5" id="KW-0472">Membrane</keyword>
<keyword evidence="7" id="KW-0813">Transport</keyword>
<feature type="transmembrane region" description="Helical" evidence="5">
    <location>
        <begin position="139"/>
        <end position="160"/>
    </location>
</feature>
<dbReference type="AlphaFoldDB" id="A0A0L7KQ05"/>
<sequence length="450" mass="49437">MAVSFATIALPDLLHAPEGLSLDETQASWFGSLSYLTQPLGAIVSGPIVDYFGRKKANFLVNIPHLIAWVLMYNAWNLPSLFIANGLLGFGSGVMEAPINSYVGEISEPSIRGALCTVTQLFSSVGMFVIYFLGTVVSWRQAALICLAAPISSMLLVLLTSVTSRPVAAVLCTVTQLFSSVGMFVIYFLGTVVSWRQAALICLAALNISIVYLPLLFTRLDISRERQGRVRPTDSLFEETAALCHLREDRTRRRETLRPLTLVMMYFMFFVMSGLSPIRPNMVNVCGAFGMAGDPKNIVLMVGVILFLAAVVIIGIIKLAGKRKLALSVYAKIYIPGTVFSYDTSTFPTETSVVPLVSRASAQGVAAAWNYVVMFLGSKTFINLETSFQLWGAFAVYAAFGFAGTAYLYFFMPETEGKSLQDIEGYYNGEFRTFADDPVINTFKRFKKKS</sequence>
<gene>
    <name evidence="7" type="ORF">OBRU01_22807</name>
</gene>
<protein>
    <submittedName>
        <fullName evidence="7">Sugar transporter</fullName>
    </submittedName>
</protein>
<keyword evidence="2 5" id="KW-0812">Transmembrane</keyword>
<accession>A0A0L7KQ05</accession>
<evidence type="ECO:0000256" key="4">
    <source>
        <dbReference type="ARBA" id="ARBA00023136"/>
    </source>
</evidence>
<evidence type="ECO:0000256" key="3">
    <source>
        <dbReference type="ARBA" id="ARBA00022989"/>
    </source>
</evidence>
<feature type="transmembrane region" description="Helical" evidence="5">
    <location>
        <begin position="167"/>
        <end position="189"/>
    </location>
</feature>
<dbReference type="InterPro" id="IPR020846">
    <property type="entry name" value="MFS_dom"/>
</dbReference>
<comment type="caution">
    <text evidence="7">The sequence shown here is derived from an EMBL/GenBank/DDBJ whole genome shotgun (WGS) entry which is preliminary data.</text>
</comment>
<evidence type="ECO:0000256" key="5">
    <source>
        <dbReference type="SAM" id="Phobius"/>
    </source>
</evidence>
<feature type="transmembrane region" description="Helical" evidence="5">
    <location>
        <begin position="195"/>
        <end position="217"/>
    </location>
</feature>
<proteinExistence type="predicted"/>
<dbReference type="Proteomes" id="UP000037510">
    <property type="component" value="Unassembled WGS sequence"/>
</dbReference>
<dbReference type="InterPro" id="IPR050549">
    <property type="entry name" value="MFS_Trehalose_Transporter"/>
</dbReference>
<dbReference type="STRING" id="104452.A0A0L7KQ05"/>
<dbReference type="SUPFAM" id="SSF103473">
    <property type="entry name" value="MFS general substrate transporter"/>
    <property type="match status" value="2"/>
</dbReference>
<dbReference type="Gene3D" id="1.20.1250.20">
    <property type="entry name" value="MFS general substrate transporter like domains"/>
    <property type="match status" value="2"/>
</dbReference>
<feature type="transmembrane region" description="Helical" evidence="5">
    <location>
        <begin position="111"/>
        <end position="133"/>
    </location>
</feature>
<feature type="transmembrane region" description="Helical" evidence="5">
    <location>
        <begin position="82"/>
        <end position="99"/>
    </location>
</feature>
<reference evidence="7 8" key="1">
    <citation type="journal article" date="2015" name="Genome Biol. Evol.">
        <title>The genome of winter moth (Operophtera brumata) provides a genomic perspective on sexual dimorphism and phenology.</title>
        <authorList>
            <person name="Derks M.F."/>
            <person name="Smit S."/>
            <person name="Salis L."/>
            <person name="Schijlen E."/>
            <person name="Bossers A."/>
            <person name="Mateman C."/>
            <person name="Pijl A.S."/>
            <person name="de Ridder D."/>
            <person name="Groenen M.A."/>
            <person name="Visser M.E."/>
            <person name="Megens H.J."/>
        </authorList>
    </citation>
    <scope>NUCLEOTIDE SEQUENCE [LARGE SCALE GENOMIC DNA]</scope>
    <source>
        <strain evidence="7">WM2013NL</strain>
        <tissue evidence="7">Head and thorax</tissue>
    </source>
</reference>
<dbReference type="GO" id="GO:0022857">
    <property type="term" value="F:transmembrane transporter activity"/>
    <property type="evidence" value="ECO:0007669"/>
    <property type="project" value="InterPro"/>
</dbReference>
<feature type="transmembrane region" description="Helical" evidence="5">
    <location>
        <begin position="298"/>
        <end position="317"/>
    </location>
</feature>
<dbReference type="GO" id="GO:0016020">
    <property type="term" value="C:membrane"/>
    <property type="evidence" value="ECO:0007669"/>
    <property type="project" value="UniProtKB-SubCell"/>
</dbReference>
<feature type="transmembrane region" description="Helical" evidence="5">
    <location>
        <begin position="388"/>
        <end position="410"/>
    </location>
</feature>
<dbReference type="PANTHER" id="PTHR48021:SF39">
    <property type="entry name" value="MAJOR FACILITATOR SUPERFAMILY (MFS) PROFILE DOMAIN-CONTAINING PROTEIN"/>
    <property type="match status" value="1"/>
</dbReference>
<evidence type="ECO:0000313" key="7">
    <source>
        <dbReference type="EMBL" id="KOB65398.1"/>
    </source>
</evidence>
<evidence type="ECO:0000256" key="2">
    <source>
        <dbReference type="ARBA" id="ARBA00022692"/>
    </source>
</evidence>
<keyword evidence="3 5" id="KW-1133">Transmembrane helix</keyword>